<proteinExistence type="predicted"/>
<evidence type="ECO:0008006" key="3">
    <source>
        <dbReference type="Google" id="ProtNLM"/>
    </source>
</evidence>
<evidence type="ECO:0000313" key="1">
    <source>
        <dbReference type="EMBL" id="BBH17534.1"/>
    </source>
</evidence>
<dbReference type="AlphaFoldDB" id="A0A3G9J256"/>
<name>A0A3G9J256_9ACTN</name>
<dbReference type="Proteomes" id="UP000271573">
    <property type="component" value="Chromosome"/>
</dbReference>
<accession>A0A3G9J256</accession>
<dbReference type="RefSeq" id="WP_125568768.1">
    <property type="nucleotide sequence ID" value="NZ_AP019307.1"/>
</dbReference>
<organism evidence="1 2">
    <name type="scientific">Nocardioides baekrokdamisoli</name>
    <dbReference type="NCBI Taxonomy" id="1804624"/>
    <lineage>
        <taxon>Bacteria</taxon>
        <taxon>Bacillati</taxon>
        <taxon>Actinomycetota</taxon>
        <taxon>Actinomycetes</taxon>
        <taxon>Propionibacteriales</taxon>
        <taxon>Nocardioidaceae</taxon>
        <taxon>Nocardioides</taxon>
    </lineage>
</organism>
<evidence type="ECO:0000313" key="2">
    <source>
        <dbReference type="Proteomes" id="UP000271573"/>
    </source>
</evidence>
<protein>
    <recommendedName>
        <fullName evidence="3">J domain-containing protein</fullName>
    </recommendedName>
</protein>
<dbReference type="KEGG" id="nbe:Back2_18210"/>
<keyword evidence="2" id="KW-1185">Reference proteome</keyword>
<dbReference type="EMBL" id="AP019307">
    <property type="protein sequence ID" value="BBH17534.1"/>
    <property type="molecule type" value="Genomic_DNA"/>
</dbReference>
<reference evidence="1 2" key="1">
    <citation type="submission" date="2018-11" db="EMBL/GenBank/DDBJ databases">
        <title>Complete genome sequence of Nocardioides baekrokdamisoli strain KCTC 39748.</title>
        <authorList>
            <person name="Kang S.W."/>
            <person name="Lee K.C."/>
            <person name="Kim K.K."/>
            <person name="Kim J.S."/>
            <person name="Kim D.S."/>
            <person name="Ko S.H."/>
            <person name="Yang S.H."/>
            <person name="Shin Y.K."/>
            <person name="Lee J.S."/>
        </authorList>
    </citation>
    <scope>NUCLEOTIDE SEQUENCE [LARGE SCALE GENOMIC DNA]</scope>
    <source>
        <strain evidence="1 2">KCTC 39748</strain>
    </source>
</reference>
<sequence>MPTTLYDLLGVRQSATIVEIAEATQRFVAESITDIKANGASHDFEADSSRARAAVLLLNADHRAAYDESLEILSRPELPSAAVTLGGNDAAVTFDNGFDGFNALVTDAMESIAREVERTGFVDVVCARELNAVIDKIEALALIGGNLPVGSLAGMVAGLVVIARAAGWEHWYDSDFDLEENEARRLLAQGEPPN</sequence>
<gene>
    <name evidence="1" type="ORF">Back2_18210</name>
</gene>